<dbReference type="AlphaFoldDB" id="A0AAD6ZN83"/>
<evidence type="ECO:0000313" key="9">
    <source>
        <dbReference type="EMBL" id="KAJ7330994.1"/>
    </source>
</evidence>
<organism evidence="9 10">
    <name type="scientific">Mycena albidolilacea</name>
    <dbReference type="NCBI Taxonomy" id="1033008"/>
    <lineage>
        <taxon>Eukaryota</taxon>
        <taxon>Fungi</taxon>
        <taxon>Dikarya</taxon>
        <taxon>Basidiomycota</taxon>
        <taxon>Agaricomycotina</taxon>
        <taxon>Agaricomycetes</taxon>
        <taxon>Agaricomycetidae</taxon>
        <taxon>Agaricales</taxon>
        <taxon>Marasmiineae</taxon>
        <taxon>Mycenaceae</taxon>
        <taxon>Mycena</taxon>
    </lineage>
</organism>
<dbReference type="EMBL" id="JARIHO010000036">
    <property type="protein sequence ID" value="KAJ7330994.1"/>
    <property type="molecule type" value="Genomic_DNA"/>
</dbReference>
<feature type="domain" description="Major facilitator superfamily (MFS) profile" evidence="8">
    <location>
        <begin position="40"/>
        <end position="481"/>
    </location>
</feature>
<evidence type="ECO:0000256" key="2">
    <source>
        <dbReference type="ARBA" id="ARBA00022448"/>
    </source>
</evidence>
<feature type="transmembrane region" description="Helical" evidence="7">
    <location>
        <begin position="73"/>
        <end position="93"/>
    </location>
</feature>
<feature type="transmembrane region" description="Helical" evidence="7">
    <location>
        <begin position="131"/>
        <end position="154"/>
    </location>
</feature>
<feature type="transmembrane region" description="Helical" evidence="7">
    <location>
        <begin position="305"/>
        <end position="322"/>
    </location>
</feature>
<evidence type="ECO:0000256" key="6">
    <source>
        <dbReference type="SAM" id="MobiDB-lite"/>
    </source>
</evidence>
<keyword evidence="3 7" id="KW-0812">Transmembrane</keyword>
<feature type="transmembrane region" description="Helical" evidence="7">
    <location>
        <begin position="357"/>
        <end position="380"/>
    </location>
</feature>
<feature type="transmembrane region" description="Helical" evidence="7">
    <location>
        <begin position="334"/>
        <end position="351"/>
    </location>
</feature>
<dbReference type="PANTHER" id="PTHR43791">
    <property type="entry name" value="PERMEASE-RELATED"/>
    <property type="match status" value="1"/>
</dbReference>
<evidence type="ECO:0000256" key="4">
    <source>
        <dbReference type="ARBA" id="ARBA00022989"/>
    </source>
</evidence>
<dbReference type="SUPFAM" id="SSF103473">
    <property type="entry name" value="MFS general substrate transporter"/>
    <property type="match status" value="1"/>
</dbReference>
<evidence type="ECO:0000256" key="1">
    <source>
        <dbReference type="ARBA" id="ARBA00004141"/>
    </source>
</evidence>
<dbReference type="GO" id="GO:0016020">
    <property type="term" value="C:membrane"/>
    <property type="evidence" value="ECO:0007669"/>
    <property type="project" value="UniProtKB-SubCell"/>
</dbReference>
<dbReference type="InterPro" id="IPR020846">
    <property type="entry name" value="MFS_dom"/>
</dbReference>
<dbReference type="Proteomes" id="UP001218218">
    <property type="component" value="Unassembled WGS sequence"/>
</dbReference>
<feature type="transmembrane region" description="Helical" evidence="7">
    <location>
        <begin position="166"/>
        <end position="187"/>
    </location>
</feature>
<sequence>MPSTASLTSNEKGSVSSDVPSTADVSIDERRLLRKLDWRLLPILTLLYLWSFLDRTNIGNAKIAGLTDDLKMVGLQYNICAAVFFVPYCLFEVPSNMVLKKVRPNLWLAFLMLVWGSIMMSMAAVKRYEHLVVARFFLGVAEAGLLPGATFYLSQWYPRRFYAQRMGLFIGANTLAGAFGGLLAFAIQKMDGIRNLQGWSWIFLLEGLVTVVIAVFGFLFLPDYPEKAKFLTSAERAYLVDLLAKDSAGLSKKFEIKFFWQAVGDYNSYLYALVFLTSVIPGYCFALFVPTIIKGLGYSAANAQLMSTPPYIFACLVTVALSRISDKTKMRGPYILGVAIMGIIGYTIWFSTQSAAAGYIAAFFACAGTLPNIALVLSWVGSNTGGDLKRSVVLAMVIGLGNLGGVCSSFVYRPQDKPTYRPGHGTAIGCLCLSFTTVLFMSWNYRRLNAIKAAQIGESKGEMDAFADMGDASPHYRQVSS</sequence>
<dbReference type="Gene3D" id="1.20.1250.20">
    <property type="entry name" value="MFS general substrate transporter like domains"/>
    <property type="match status" value="2"/>
</dbReference>
<dbReference type="FunFam" id="1.20.1250.20:FF:000013">
    <property type="entry name" value="MFS general substrate transporter"/>
    <property type="match status" value="1"/>
</dbReference>
<dbReference type="InterPro" id="IPR036259">
    <property type="entry name" value="MFS_trans_sf"/>
</dbReference>
<evidence type="ECO:0000256" key="5">
    <source>
        <dbReference type="ARBA" id="ARBA00023136"/>
    </source>
</evidence>
<name>A0AAD6ZN83_9AGAR</name>
<feature type="transmembrane region" description="Helical" evidence="7">
    <location>
        <begin position="424"/>
        <end position="443"/>
    </location>
</feature>
<accession>A0AAD6ZN83</accession>
<keyword evidence="10" id="KW-1185">Reference proteome</keyword>
<feature type="transmembrane region" description="Helical" evidence="7">
    <location>
        <begin position="199"/>
        <end position="221"/>
    </location>
</feature>
<proteinExistence type="predicted"/>
<evidence type="ECO:0000256" key="3">
    <source>
        <dbReference type="ARBA" id="ARBA00022692"/>
    </source>
</evidence>
<feature type="region of interest" description="Disordered" evidence="6">
    <location>
        <begin position="1"/>
        <end position="21"/>
    </location>
</feature>
<feature type="transmembrane region" description="Helical" evidence="7">
    <location>
        <begin position="269"/>
        <end position="293"/>
    </location>
</feature>
<feature type="transmembrane region" description="Helical" evidence="7">
    <location>
        <begin position="105"/>
        <end position="125"/>
    </location>
</feature>
<evidence type="ECO:0000256" key="7">
    <source>
        <dbReference type="SAM" id="Phobius"/>
    </source>
</evidence>
<comment type="caution">
    <text evidence="9">The sequence shown here is derived from an EMBL/GenBank/DDBJ whole genome shotgun (WGS) entry which is preliminary data.</text>
</comment>
<dbReference type="Pfam" id="PF07690">
    <property type="entry name" value="MFS_1"/>
    <property type="match status" value="1"/>
</dbReference>
<keyword evidence="2" id="KW-0813">Transport</keyword>
<reference evidence="9" key="1">
    <citation type="submission" date="2023-03" db="EMBL/GenBank/DDBJ databases">
        <title>Massive genome expansion in bonnet fungi (Mycena s.s.) driven by repeated elements and novel gene families across ecological guilds.</title>
        <authorList>
            <consortium name="Lawrence Berkeley National Laboratory"/>
            <person name="Harder C.B."/>
            <person name="Miyauchi S."/>
            <person name="Viragh M."/>
            <person name="Kuo A."/>
            <person name="Thoen E."/>
            <person name="Andreopoulos B."/>
            <person name="Lu D."/>
            <person name="Skrede I."/>
            <person name="Drula E."/>
            <person name="Henrissat B."/>
            <person name="Morin E."/>
            <person name="Kohler A."/>
            <person name="Barry K."/>
            <person name="LaButti K."/>
            <person name="Morin E."/>
            <person name="Salamov A."/>
            <person name="Lipzen A."/>
            <person name="Mereny Z."/>
            <person name="Hegedus B."/>
            <person name="Baldrian P."/>
            <person name="Stursova M."/>
            <person name="Weitz H."/>
            <person name="Taylor A."/>
            <person name="Grigoriev I.V."/>
            <person name="Nagy L.G."/>
            <person name="Martin F."/>
            <person name="Kauserud H."/>
        </authorList>
    </citation>
    <scope>NUCLEOTIDE SEQUENCE</scope>
    <source>
        <strain evidence="9">CBHHK002</strain>
    </source>
</reference>
<dbReference type="GO" id="GO:0022857">
    <property type="term" value="F:transmembrane transporter activity"/>
    <property type="evidence" value="ECO:0007669"/>
    <property type="project" value="InterPro"/>
</dbReference>
<feature type="transmembrane region" description="Helical" evidence="7">
    <location>
        <begin position="392"/>
        <end position="412"/>
    </location>
</feature>
<dbReference type="PANTHER" id="PTHR43791:SF36">
    <property type="entry name" value="TRANSPORTER, PUTATIVE (AFU_ORTHOLOGUE AFUA_6G08340)-RELATED"/>
    <property type="match status" value="1"/>
</dbReference>
<evidence type="ECO:0000313" key="10">
    <source>
        <dbReference type="Proteomes" id="UP001218218"/>
    </source>
</evidence>
<protein>
    <submittedName>
        <fullName evidence="9">MFS general substrate transporter</fullName>
    </submittedName>
</protein>
<keyword evidence="4 7" id="KW-1133">Transmembrane helix</keyword>
<gene>
    <name evidence="9" type="ORF">DFH08DRAFT_1084076</name>
</gene>
<keyword evidence="5 7" id="KW-0472">Membrane</keyword>
<dbReference type="InterPro" id="IPR011701">
    <property type="entry name" value="MFS"/>
</dbReference>
<comment type="subcellular location">
    <subcellularLocation>
        <location evidence="1">Membrane</location>
        <topology evidence="1">Multi-pass membrane protein</topology>
    </subcellularLocation>
</comment>
<evidence type="ECO:0000259" key="8">
    <source>
        <dbReference type="PROSITE" id="PS50850"/>
    </source>
</evidence>
<dbReference type="FunFam" id="1.20.1250.20:FF:000034">
    <property type="entry name" value="MFS general substrate transporter"/>
    <property type="match status" value="1"/>
</dbReference>
<dbReference type="PROSITE" id="PS50850">
    <property type="entry name" value="MFS"/>
    <property type="match status" value="1"/>
</dbReference>